<dbReference type="PROSITE" id="PS00028">
    <property type="entry name" value="ZINC_FINGER_C2H2_1"/>
    <property type="match status" value="1"/>
</dbReference>
<evidence type="ECO:0000313" key="4">
    <source>
        <dbReference type="Proteomes" id="UP001231370"/>
    </source>
</evidence>
<organism evidence="3 4">
    <name type="scientific">Roseofilum halophilum BLCC-M91</name>
    <dbReference type="NCBI Taxonomy" id="3022259"/>
    <lineage>
        <taxon>Bacteria</taxon>
        <taxon>Bacillati</taxon>
        <taxon>Cyanobacteriota</taxon>
        <taxon>Cyanophyceae</taxon>
        <taxon>Desertifilales</taxon>
        <taxon>Desertifilaceae</taxon>
        <taxon>Roseofilum</taxon>
        <taxon>Roseofilum halophilum</taxon>
    </lineage>
</organism>
<keyword evidence="4" id="KW-1185">Reference proteome</keyword>
<evidence type="ECO:0000259" key="2">
    <source>
        <dbReference type="PROSITE" id="PS50157"/>
    </source>
</evidence>
<dbReference type="RefSeq" id="WP_283762080.1">
    <property type="nucleotide sequence ID" value="NZ_JAQPOK010000066.1"/>
</dbReference>
<dbReference type="EMBL" id="JAQPOK010000066">
    <property type="protein sequence ID" value="MDJ1178768.1"/>
    <property type="molecule type" value="Genomic_DNA"/>
</dbReference>
<feature type="domain" description="C2H2-type" evidence="2">
    <location>
        <begin position="93"/>
        <end position="120"/>
    </location>
</feature>
<evidence type="ECO:0000256" key="1">
    <source>
        <dbReference type="SAM" id="MobiDB-lite"/>
    </source>
</evidence>
<feature type="compositionally biased region" description="Basic and acidic residues" evidence="1">
    <location>
        <begin position="47"/>
        <end position="56"/>
    </location>
</feature>
<evidence type="ECO:0000313" key="3">
    <source>
        <dbReference type="EMBL" id="MDJ1178768.1"/>
    </source>
</evidence>
<dbReference type="PROSITE" id="PS50157">
    <property type="entry name" value="ZINC_FINGER_C2H2_2"/>
    <property type="match status" value="1"/>
</dbReference>
<gene>
    <name evidence="3" type="ORF">PJF56_07830</name>
</gene>
<feature type="region of interest" description="Disordered" evidence="1">
    <location>
        <begin position="36"/>
        <end position="77"/>
    </location>
</feature>
<sequence>MNQRQQQEQLQFNLQITDDTWERLLCALERLEQVTEGQQSPNAVATRLDRHKDKGNIQESALADNKEPGPASQWYHSKPGCNGKIQIGDDAQMKCASCGEAFHLKVARYAHEGYHTDYRKTTPAHFASAISTAGQVTSIAGRQWLIKLLENMGEDW</sequence>
<protein>
    <recommendedName>
        <fullName evidence="2">C2H2-type domain-containing protein</fullName>
    </recommendedName>
</protein>
<accession>A0ABT7BHV3</accession>
<reference evidence="3 4" key="1">
    <citation type="submission" date="2023-01" db="EMBL/GenBank/DDBJ databases">
        <title>Novel diversity within Roseofilum (Cyanobacteria; Desertifilaceae) from marine benthic mats with descriptions of four novel species.</title>
        <authorList>
            <person name="Wang Y."/>
            <person name="Berthold D.E."/>
            <person name="Hu J."/>
            <person name="Lefler F.W."/>
            <person name="Laughinghouse H.D. IV."/>
        </authorList>
    </citation>
    <scope>NUCLEOTIDE SEQUENCE [LARGE SCALE GENOMIC DNA]</scope>
    <source>
        <strain evidence="3 4">BLCC-M91</strain>
    </source>
</reference>
<dbReference type="Proteomes" id="UP001231370">
    <property type="component" value="Unassembled WGS sequence"/>
</dbReference>
<proteinExistence type="predicted"/>
<comment type="caution">
    <text evidence="3">The sequence shown here is derived from an EMBL/GenBank/DDBJ whole genome shotgun (WGS) entry which is preliminary data.</text>
</comment>
<dbReference type="InterPro" id="IPR013087">
    <property type="entry name" value="Znf_C2H2_type"/>
</dbReference>
<name>A0ABT7BHV3_9CYAN</name>